<reference evidence="3" key="1">
    <citation type="journal article" date="2020" name="Nat. Commun.">
        <title>Genome sequence of the cluster root forming white lupin.</title>
        <authorList>
            <person name="Hufnagel B."/>
            <person name="Marques A."/>
            <person name="Soriano A."/>
            <person name="Marques L."/>
            <person name="Divol F."/>
            <person name="Doumas P."/>
            <person name="Sallet E."/>
            <person name="Mancinotti D."/>
            <person name="Carrere S."/>
            <person name="Marande W."/>
            <person name="Arribat S."/>
            <person name="Keller J."/>
            <person name="Huneau C."/>
            <person name="Blein T."/>
            <person name="Aime D."/>
            <person name="Laguerre M."/>
            <person name="Taylor J."/>
            <person name="Schubert V."/>
            <person name="Nelson M."/>
            <person name="Geu-Flores F."/>
            <person name="Crespi M."/>
            <person name="Gallardo-Guerrero K."/>
            <person name="Delaux P.-M."/>
            <person name="Salse J."/>
            <person name="Berges H."/>
            <person name="Guyot R."/>
            <person name="Gouzy J."/>
            <person name="Peret B."/>
        </authorList>
    </citation>
    <scope>NUCLEOTIDE SEQUENCE [LARGE SCALE GENOMIC DNA]</scope>
    <source>
        <strain evidence="3">cv. Amiga</strain>
    </source>
</reference>
<proteinExistence type="predicted"/>
<feature type="region of interest" description="Disordered" evidence="1">
    <location>
        <begin position="32"/>
        <end position="71"/>
    </location>
</feature>
<dbReference type="PANTHER" id="PTHR33982">
    <property type="entry name" value="OUTER ENVELOPE MEMBRANE PROTEIN 7-RELATED"/>
    <property type="match status" value="1"/>
</dbReference>
<evidence type="ECO:0000313" key="3">
    <source>
        <dbReference type="Proteomes" id="UP000447434"/>
    </source>
</evidence>
<keyword evidence="3" id="KW-1185">Reference proteome</keyword>
<dbReference type="InterPro" id="IPR038944">
    <property type="entry name" value="OEP7-like"/>
</dbReference>
<organism evidence="2 3">
    <name type="scientific">Lupinus albus</name>
    <name type="common">White lupine</name>
    <name type="synonym">Lupinus termis</name>
    <dbReference type="NCBI Taxonomy" id="3870"/>
    <lineage>
        <taxon>Eukaryota</taxon>
        <taxon>Viridiplantae</taxon>
        <taxon>Streptophyta</taxon>
        <taxon>Embryophyta</taxon>
        <taxon>Tracheophyta</taxon>
        <taxon>Spermatophyta</taxon>
        <taxon>Magnoliopsida</taxon>
        <taxon>eudicotyledons</taxon>
        <taxon>Gunneridae</taxon>
        <taxon>Pentapetalae</taxon>
        <taxon>rosids</taxon>
        <taxon>fabids</taxon>
        <taxon>Fabales</taxon>
        <taxon>Fabaceae</taxon>
        <taxon>Papilionoideae</taxon>
        <taxon>50 kb inversion clade</taxon>
        <taxon>genistoids sensu lato</taxon>
        <taxon>core genistoids</taxon>
        <taxon>Genisteae</taxon>
        <taxon>Lupinus</taxon>
    </lineage>
</organism>
<name>A0A6A4NM77_LUPAL</name>
<dbReference type="EMBL" id="WOCE01000020">
    <property type="protein sequence ID" value="KAE9590440.1"/>
    <property type="molecule type" value="Genomic_DNA"/>
</dbReference>
<dbReference type="AlphaFoldDB" id="A0A6A4NM77"/>
<sequence length="71" mass="7915">MGKGKEAVIVVSALAFAWLAIELALKPFLHNTRSSIDPARDPDDVTQPHPPREEEDLDDVTQPHPSKEEEE</sequence>
<accession>A0A6A4NM77</accession>
<gene>
    <name evidence="2" type="ORF">Lalb_Chr20g0107771</name>
</gene>
<protein>
    <recommendedName>
        <fullName evidence="4">Outer envelope membrane protein 7</fullName>
    </recommendedName>
</protein>
<dbReference type="PANTHER" id="PTHR33982:SF5">
    <property type="entry name" value="OUTER ENVELOPE MEMBRANE PROTEIN 7"/>
    <property type="match status" value="1"/>
</dbReference>
<evidence type="ECO:0000313" key="2">
    <source>
        <dbReference type="EMBL" id="KAE9590440.1"/>
    </source>
</evidence>
<dbReference type="GO" id="GO:0009707">
    <property type="term" value="C:chloroplast outer membrane"/>
    <property type="evidence" value="ECO:0007669"/>
    <property type="project" value="TreeGrafter"/>
</dbReference>
<evidence type="ECO:0000256" key="1">
    <source>
        <dbReference type="SAM" id="MobiDB-lite"/>
    </source>
</evidence>
<dbReference type="OrthoDB" id="754892at2759"/>
<comment type="caution">
    <text evidence="2">The sequence shown here is derived from an EMBL/GenBank/DDBJ whole genome shotgun (WGS) entry which is preliminary data.</text>
</comment>
<evidence type="ECO:0008006" key="4">
    <source>
        <dbReference type="Google" id="ProtNLM"/>
    </source>
</evidence>
<dbReference type="Proteomes" id="UP000447434">
    <property type="component" value="Chromosome 20"/>
</dbReference>